<dbReference type="HOGENOM" id="CLU_1877523_0_0_1"/>
<dbReference type="EMBL" id="GL732560">
    <property type="protein sequence ID" value="EFX77907.1"/>
    <property type="molecule type" value="Genomic_DNA"/>
</dbReference>
<name>E9GRI6_DAPPU</name>
<dbReference type="Proteomes" id="UP000000305">
    <property type="component" value="Unassembled WGS sequence"/>
</dbReference>
<evidence type="ECO:0000313" key="1">
    <source>
        <dbReference type="EMBL" id="EFX77907.1"/>
    </source>
</evidence>
<protein>
    <submittedName>
        <fullName evidence="1">Uncharacterized protein</fullName>
    </submittedName>
</protein>
<evidence type="ECO:0000313" key="2">
    <source>
        <dbReference type="Proteomes" id="UP000000305"/>
    </source>
</evidence>
<organism evidence="1 2">
    <name type="scientific">Daphnia pulex</name>
    <name type="common">Water flea</name>
    <dbReference type="NCBI Taxonomy" id="6669"/>
    <lineage>
        <taxon>Eukaryota</taxon>
        <taxon>Metazoa</taxon>
        <taxon>Ecdysozoa</taxon>
        <taxon>Arthropoda</taxon>
        <taxon>Crustacea</taxon>
        <taxon>Branchiopoda</taxon>
        <taxon>Diplostraca</taxon>
        <taxon>Cladocera</taxon>
        <taxon>Anomopoda</taxon>
        <taxon>Daphniidae</taxon>
        <taxon>Daphnia</taxon>
    </lineage>
</organism>
<dbReference type="AlphaFoldDB" id="E9GRI6"/>
<dbReference type="KEGG" id="dpx:DAPPUDRAFT_105698"/>
<dbReference type="OrthoDB" id="2130750at2759"/>
<keyword evidence="2" id="KW-1185">Reference proteome</keyword>
<dbReference type="InParanoid" id="E9GRI6"/>
<sequence>MSKMSTVLNVTGNNGVCYSRVLKASRTSQGKCKESHGMFVRQNCCIPLDEEPDDNVPAARSVSPPIPRSPTVSEDKLKVKSRILKYLREFKTTRMIDNNVVDHVLLLECKSVMENLERHLDFTVVKAFHHEFRNTW</sequence>
<accession>E9GRI6</accession>
<reference evidence="1 2" key="1">
    <citation type="journal article" date="2011" name="Science">
        <title>The ecoresponsive genome of Daphnia pulex.</title>
        <authorList>
            <person name="Colbourne J.K."/>
            <person name="Pfrender M.E."/>
            <person name="Gilbert D."/>
            <person name="Thomas W.K."/>
            <person name="Tucker A."/>
            <person name="Oakley T.H."/>
            <person name="Tokishita S."/>
            <person name="Aerts A."/>
            <person name="Arnold G.J."/>
            <person name="Basu M.K."/>
            <person name="Bauer D.J."/>
            <person name="Caceres C.E."/>
            <person name="Carmel L."/>
            <person name="Casola C."/>
            <person name="Choi J.H."/>
            <person name="Detter J.C."/>
            <person name="Dong Q."/>
            <person name="Dusheyko S."/>
            <person name="Eads B.D."/>
            <person name="Frohlich T."/>
            <person name="Geiler-Samerotte K.A."/>
            <person name="Gerlach D."/>
            <person name="Hatcher P."/>
            <person name="Jogdeo S."/>
            <person name="Krijgsveld J."/>
            <person name="Kriventseva E.V."/>
            <person name="Kultz D."/>
            <person name="Laforsch C."/>
            <person name="Lindquist E."/>
            <person name="Lopez J."/>
            <person name="Manak J.R."/>
            <person name="Muller J."/>
            <person name="Pangilinan J."/>
            <person name="Patwardhan R.P."/>
            <person name="Pitluck S."/>
            <person name="Pritham E.J."/>
            <person name="Rechtsteiner A."/>
            <person name="Rho M."/>
            <person name="Rogozin I.B."/>
            <person name="Sakarya O."/>
            <person name="Salamov A."/>
            <person name="Schaack S."/>
            <person name="Shapiro H."/>
            <person name="Shiga Y."/>
            <person name="Skalitzky C."/>
            <person name="Smith Z."/>
            <person name="Souvorov A."/>
            <person name="Sung W."/>
            <person name="Tang Z."/>
            <person name="Tsuchiya D."/>
            <person name="Tu H."/>
            <person name="Vos H."/>
            <person name="Wang M."/>
            <person name="Wolf Y.I."/>
            <person name="Yamagata H."/>
            <person name="Yamada T."/>
            <person name="Ye Y."/>
            <person name="Shaw J.R."/>
            <person name="Andrews J."/>
            <person name="Crease T.J."/>
            <person name="Tang H."/>
            <person name="Lucas S.M."/>
            <person name="Robertson H.M."/>
            <person name="Bork P."/>
            <person name="Koonin E.V."/>
            <person name="Zdobnov E.M."/>
            <person name="Grigoriev I.V."/>
            <person name="Lynch M."/>
            <person name="Boore J.L."/>
        </authorList>
    </citation>
    <scope>NUCLEOTIDE SEQUENCE [LARGE SCALE GENOMIC DNA]</scope>
</reference>
<proteinExistence type="predicted"/>
<gene>
    <name evidence="1" type="ORF">DAPPUDRAFT_105698</name>
</gene>